<feature type="transmembrane region" description="Helical" evidence="2">
    <location>
        <begin position="1226"/>
        <end position="1243"/>
    </location>
</feature>
<feature type="transmembrane region" description="Helical" evidence="2">
    <location>
        <begin position="184"/>
        <end position="204"/>
    </location>
</feature>
<feature type="transmembrane region" description="Helical" evidence="2">
    <location>
        <begin position="1199"/>
        <end position="1220"/>
    </location>
</feature>
<evidence type="ECO:0000313" key="3">
    <source>
        <dbReference type="EMBL" id="MFC5006824.1"/>
    </source>
</evidence>
<feature type="transmembrane region" description="Helical" evidence="2">
    <location>
        <begin position="957"/>
        <end position="985"/>
    </location>
</feature>
<comment type="caution">
    <text evidence="3">The sequence shown here is derived from an EMBL/GenBank/DDBJ whole genome shotgun (WGS) entry which is preliminary data.</text>
</comment>
<feature type="compositionally biased region" description="Low complexity" evidence="1">
    <location>
        <begin position="107"/>
        <end position="118"/>
    </location>
</feature>
<feature type="transmembrane region" description="Helical" evidence="2">
    <location>
        <begin position="450"/>
        <end position="470"/>
    </location>
</feature>
<accession>A0ABV9WFI0</accession>
<feature type="transmembrane region" description="Helical" evidence="2">
    <location>
        <begin position="1370"/>
        <end position="1388"/>
    </location>
</feature>
<feature type="transmembrane region" description="Helical" evidence="2">
    <location>
        <begin position="210"/>
        <end position="230"/>
    </location>
</feature>
<dbReference type="InterPro" id="IPR058062">
    <property type="entry name" value="SCO7613_C"/>
</dbReference>
<feature type="transmembrane region" description="Helical" evidence="2">
    <location>
        <begin position="1614"/>
        <end position="1633"/>
    </location>
</feature>
<dbReference type="NCBIfam" id="NF047321">
    <property type="entry name" value="SCO7613_CTERM"/>
    <property type="match status" value="1"/>
</dbReference>
<feature type="transmembrane region" description="Helical" evidence="2">
    <location>
        <begin position="928"/>
        <end position="945"/>
    </location>
</feature>
<feature type="transmembrane region" description="Helical" evidence="2">
    <location>
        <begin position="785"/>
        <end position="806"/>
    </location>
</feature>
<feature type="transmembrane region" description="Helical" evidence="2">
    <location>
        <begin position="1480"/>
        <end position="1503"/>
    </location>
</feature>
<feature type="transmembrane region" description="Helical" evidence="2">
    <location>
        <begin position="424"/>
        <end position="443"/>
    </location>
</feature>
<feature type="compositionally biased region" description="Pro residues" evidence="1">
    <location>
        <begin position="637"/>
        <end position="647"/>
    </location>
</feature>
<feature type="transmembrane region" description="Helical" evidence="2">
    <location>
        <begin position="392"/>
        <end position="412"/>
    </location>
</feature>
<keyword evidence="2" id="KW-0812">Transmembrane</keyword>
<feature type="transmembrane region" description="Helical" evidence="2">
    <location>
        <begin position="1280"/>
        <end position="1307"/>
    </location>
</feature>
<feature type="region of interest" description="Disordered" evidence="1">
    <location>
        <begin position="594"/>
        <end position="662"/>
    </location>
</feature>
<feature type="transmembrane region" description="Helical" evidence="2">
    <location>
        <begin position="476"/>
        <end position="493"/>
    </location>
</feature>
<reference evidence="4" key="1">
    <citation type="journal article" date="2019" name="Int. J. Syst. Evol. Microbiol.">
        <title>The Global Catalogue of Microorganisms (GCM) 10K type strain sequencing project: providing services to taxonomists for standard genome sequencing and annotation.</title>
        <authorList>
            <consortium name="The Broad Institute Genomics Platform"/>
            <consortium name="The Broad Institute Genome Sequencing Center for Infectious Disease"/>
            <person name="Wu L."/>
            <person name="Ma J."/>
        </authorList>
    </citation>
    <scope>NUCLEOTIDE SEQUENCE [LARGE SCALE GENOMIC DNA]</scope>
    <source>
        <strain evidence="4">CGMCC 4.7152</strain>
    </source>
</reference>
<feature type="region of interest" description="Disordered" evidence="1">
    <location>
        <begin position="47"/>
        <end position="177"/>
    </location>
</feature>
<feature type="transmembrane region" description="Helical" evidence="2">
    <location>
        <begin position="1562"/>
        <end position="1578"/>
    </location>
</feature>
<feature type="transmembrane region" description="Helical" evidence="2">
    <location>
        <begin position="1394"/>
        <end position="1412"/>
    </location>
</feature>
<keyword evidence="2" id="KW-0472">Membrane</keyword>
<feature type="transmembrane region" description="Helical" evidence="2">
    <location>
        <begin position="722"/>
        <end position="741"/>
    </location>
</feature>
<feature type="transmembrane region" description="Helical" evidence="2">
    <location>
        <begin position="1432"/>
        <end position="1450"/>
    </location>
</feature>
<feature type="transmembrane region" description="Helical" evidence="2">
    <location>
        <begin position="270"/>
        <end position="287"/>
    </location>
</feature>
<evidence type="ECO:0000256" key="2">
    <source>
        <dbReference type="SAM" id="Phobius"/>
    </source>
</evidence>
<name>A0ABV9WFI0_9ACTN</name>
<feature type="transmembrane region" description="Helical" evidence="2">
    <location>
        <begin position="1086"/>
        <end position="1102"/>
    </location>
</feature>
<feature type="transmembrane region" description="Helical" evidence="2">
    <location>
        <begin position="1005"/>
        <end position="1026"/>
    </location>
</feature>
<dbReference type="RefSeq" id="WP_380127488.1">
    <property type="nucleotide sequence ID" value="NZ_JBHSIU010000110.1"/>
</dbReference>
<feature type="transmembrane region" description="Helical" evidence="2">
    <location>
        <begin position="1590"/>
        <end position="1608"/>
    </location>
</feature>
<feature type="transmembrane region" description="Helical" evidence="2">
    <location>
        <begin position="1696"/>
        <end position="1712"/>
    </location>
</feature>
<evidence type="ECO:0000313" key="4">
    <source>
        <dbReference type="Proteomes" id="UP001595912"/>
    </source>
</evidence>
<feature type="transmembrane region" description="Helical" evidence="2">
    <location>
        <begin position="1718"/>
        <end position="1739"/>
    </location>
</feature>
<sequence length="1756" mass="177469">METYPCPACGGPASEATGCRDCGRPHDPDAAALALFQRTVASLEQKKRDLTDDSQKLRRQLAHASAQRDSLRRKVRQSIDQEQSGRTRRPRLGRGPKIESTPPAARQGQTPGTPQEQQVYSPRAPQEQEPALTGSAPDRRPVMAPPRRTAQRALPQMRRPPGGSGPHGPVDEPEATTSSMQASVLALGGLLLAGAAIVLTTDAFDSIGTVGRVVLLALITSGALALPLMLVRRGLTATAETVASVALLLVLLDGYVLRSEGLLGVDRLETTLYMGVVCAATAGIAAVYSMQSHLIASRYATLIAVQPVLPLIAYDVIRGPAGWSLALSGVALIDLAFGIALGQSVRRRFEQDELRREPDAVTGPDGQQHPAGAEPTHTLQTDRFADTLMRDAAWVLFAITFGAALVCAAGALATTEALGETVRAAAVTLIAAAIGVAGSLNWRRGAVPDIATGIATVAVIAAFARVGAVAFPGSTLVFLALAVALAAVGVPLLPGDARRGPRYAVSVATAATTLQLVVTVLPALAAPLKAAWPVWNADLTAYRAAVDTAVGPDGWQSVLAVLLLTAAGVLMLSGRTEPVDVPLGSGSWPGARLGAAFGRRPATDERRPTPPPGLWPGPLGGAQTGPHTGVWDDPRPESPPVNRPGGPPAATGTRDGANRSGAVVTVPPPERFRADVAVIGAALTLLVAPAAFGLSWLTIPALAIAGAVIAGALAMRVVEAHTAWVCLGAALVLGLYAAAASLARPSATALTLVVISAAGAGIALLPRPHRTDVNGDFVTRRVSDAAAGGALFALPGAAAAGAAIVFGDLPGGATVVLVMTFLALAVTLGYAAITQVARGAQSPPLLIGATAGAVAVAIAVLRSGGATTIDLVIGLLMLIAALMLWVAPRMDDRQTFGADITGADAAAAAVTIAGIGAVARAVSLASDGIEVVTLALLVFAVAVAARSLPDEWRRGPVAGAATVGACTGVYAGTMSVIGAVGVIRAADPPWRAVLDERWLVNAQQLATYGWQVPIALLLLAGAAAIALPQPYGDDTASAAAALAAIGAPVGLGLGWQTPMVVGWIAATGIGAWAATARSWRAAYTRLAAALIAGMFAAGASLVRPGATAGTLVALAVSGVCVAGLARSTAIRRGNPLDGPLTFVGGSGVAAALFALAGAAAAAAGGLHPGQASTVLVAALATSAVGLAAAATGAQQAPGYLPYVTVGVAGGATTTAVVALVVQRDGAVVYAAAAALLGVLAELLRVTWQRSVEWVPSSGFRPDNSSAPAGRWRQVRAPRGYTLGVAAAAGVPALIVVVFVAPAVYAALAGPYKWIQKPWTGTAQTASDLGDLGRYAGNGTHVLAAALLTIAGALMAVGLGGSGQAVASRAVAIVVPSGALTLLIAPAALHASWPWQPTAALLVATIAGLGLALTVPPEADSSDGRMLINARRLVFVIAVLAAGAGGAGSLATKQQTLTWLAGSVVVGAVAGVWGRTPNGRMLGWHVAGSTAQGFALAAGLAAGLPLRQCAFPLLIVATMLLVLGAALPRLRPSNSINREAMTVEAAGYAGAVVAVLLTLGSAAHTAAALTALGAVLGLSAARKGRSGQQRVVLIIAASVAELIAIWLLLITVKVAVIEAYTLPFAVLALITGLLEIRRRPELGSWLAYGPALVAGFAPSLALAVANEDSPQLRRVLLILGGVITVAIGAVRQQKAPVAVGSAVTIIATVNELLRIGLPVWMLLLLFGGTGLLLIALGATYEQRQRLDRLRGVYRGMR</sequence>
<dbReference type="Proteomes" id="UP001595912">
    <property type="component" value="Unassembled WGS sequence"/>
</dbReference>
<feature type="transmembrane region" description="Helical" evidence="2">
    <location>
        <begin position="1174"/>
        <end position="1192"/>
    </location>
</feature>
<feature type="transmembrane region" description="Helical" evidence="2">
    <location>
        <begin position="323"/>
        <end position="341"/>
    </location>
</feature>
<dbReference type="EMBL" id="JBHSIU010000110">
    <property type="protein sequence ID" value="MFC5006824.1"/>
    <property type="molecule type" value="Genomic_DNA"/>
</dbReference>
<protein>
    <submittedName>
        <fullName evidence="3">SCO7613 C-terminal domain-containing membrane protein</fullName>
    </submittedName>
</protein>
<gene>
    <name evidence="3" type="ORF">ACFPIJ_54575</name>
</gene>
<feature type="transmembrane region" description="Helical" evidence="2">
    <location>
        <begin position="1061"/>
        <end position="1079"/>
    </location>
</feature>
<feature type="transmembrane region" description="Helical" evidence="2">
    <location>
        <begin position="1645"/>
        <end position="1664"/>
    </location>
</feature>
<feature type="transmembrane region" description="Helical" evidence="2">
    <location>
        <begin position="871"/>
        <end position="888"/>
    </location>
</feature>
<feature type="transmembrane region" description="Helical" evidence="2">
    <location>
        <begin position="845"/>
        <end position="865"/>
    </location>
</feature>
<evidence type="ECO:0000256" key="1">
    <source>
        <dbReference type="SAM" id="MobiDB-lite"/>
    </source>
</evidence>
<feature type="transmembrane region" description="Helical" evidence="2">
    <location>
        <begin position="1340"/>
        <end position="1358"/>
    </location>
</feature>
<feature type="transmembrane region" description="Helical" evidence="2">
    <location>
        <begin position="812"/>
        <end position="833"/>
    </location>
</feature>
<feature type="transmembrane region" description="Helical" evidence="2">
    <location>
        <begin position="747"/>
        <end position="765"/>
    </location>
</feature>
<feature type="transmembrane region" description="Helical" evidence="2">
    <location>
        <begin position="554"/>
        <end position="572"/>
    </location>
</feature>
<keyword evidence="4" id="KW-1185">Reference proteome</keyword>
<feature type="transmembrane region" description="Helical" evidence="2">
    <location>
        <begin position="299"/>
        <end position="317"/>
    </location>
</feature>
<feature type="transmembrane region" description="Helical" evidence="2">
    <location>
        <begin position="1140"/>
        <end position="1162"/>
    </location>
</feature>
<feature type="transmembrane region" description="Helical" evidence="2">
    <location>
        <begin position="237"/>
        <end position="258"/>
    </location>
</feature>
<feature type="compositionally biased region" description="Basic and acidic residues" evidence="1">
    <location>
        <begin position="69"/>
        <end position="85"/>
    </location>
</feature>
<feature type="compositionally biased region" description="Basic and acidic residues" evidence="1">
    <location>
        <begin position="47"/>
        <end position="56"/>
    </location>
</feature>
<proteinExistence type="predicted"/>
<feature type="transmembrane region" description="Helical" evidence="2">
    <location>
        <begin position="1108"/>
        <end position="1128"/>
    </location>
</feature>
<keyword evidence="2" id="KW-1133">Transmembrane helix</keyword>
<feature type="transmembrane region" description="Helical" evidence="2">
    <location>
        <begin position="1509"/>
        <end position="1527"/>
    </location>
</feature>
<feature type="transmembrane region" description="Helical" evidence="2">
    <location>
        <begin position="1670"/>
        <end position="1689"/>
    </location>
</feature>
<feature type="transmembrane region" description="Helical" evidence="2">
    <location>
        <begin position="900"/>
        <end position="922"/>
    </location>
</feature>
<feature type="region of interest" description="Disordered" evidence="1">
    <location>
        <begin position="352"/>
        <end position="377"/>
    </location>
</feature>
<organism evidence="3 4">
    <name type="scientific">Dactylosporangium cerinum</name>
    <dbReference type="NCBI Taxonomy" id="1434730"/>
    <lineage>
        <taxon>Bacteria</taxon>
        <taxon>Bacillati</taxon>
        <taxon>Actinomycetota</taxon>
        <taxon>Actinomycetes</taxon>
        <taxon>Micromonosporales</taxon>
        <taxon>Micromonosporaceae</taxon>
        <taxon>Dactylosporangium</taxon>
    </lineage>
</organism>
<feature type="transmembrane region" description="Helical" evidence="2">
    <location>
        <begin position="505"/>
        <end position="525"/>
    </location>
</feature>